<evidence type="ECO:0000259" key="2">
    <source>
        <dbReference type="SMART" id="SM00360"/>
    </source>
</evidence>
<dbReference type="PANTHER" id="PTHR48025:SF26">
    <property type="entry name" value="HETEROGENEOUS NUCLEAR RIBONUCLEOPROTEIN M-RELATED"/>
    <property type="match status" value="1"/>
</dbReference>
<proteinExistence type="predicted"/>
<dbReference type="GO" id="GO:0005634">
    <property type="term" value="C:nucleus"/>
    <property type="evidence" value="ECO:0007669"/>
    <property type="project" value="TreeGrafter"/>
</dbReference>
<dbReference type="GO" id="GO:0003729">
    <property type="term" value="F:mRNA binding"/>
    <property type="evidence" value="ECO:0007669"/>
    <property type="project" value="TreeGrafter"/>
</dbReference>
<sequence>MSENGVMNALHKMILLIVVPRGKEENDTTINLKEEKDVSLEGGKEAFSLLVSNIPYQWTREQITDYINENCVDVYTLEQLDGGDFETGQKIQLTFTNFEQCNKARKQLKLKAIDGKKLDVVYKIPGESDSDDDIDMPLANRRCDKSELKEVLELAGHVVICRVVCAYNRYAKVMYSHPLEAVQAVAMLNGQTFYGQALKVTMYTCDENDLLLPKGLVKIGPGFGIGGKPLRDIVQHYERYLNGKVNCIDETIFNISNNDTDYNEQDDTIDVNMKEEIDINENNEKTSQIMIIQIIQPMNQDQMGM</sequence>
<dbReference type="STRING" id="76193.A0A0N0PEJ8"/>
<dbReference type="SUPFAM" id="SSF54928">
    <property type="entry name" value="RNA-binding domain, RBD"/>
    <property type="match status" value="2"/>
</dbReference>
<name>A0A0N0PEJ8_PAPMA</name>
<dbReference type="SMART" id="SM00360">
    <property type="entry name" value="RRM"/>
    <property type="match status" value="2"/>
</dbReference>
<reference evidence="3 4" key="1">
    <citation type="journal article" date="2015" name="Nat. Commun.">
        <title>Outbred genome sequencing and CRISPR/Cas9 gene editing in butterflies.</title>
        <authorList>
            <person name="Li X."/>
            <person name="Fan D."/>
            <person name="Zhang W."/>
            <person name="Liu G."/>
            <person name="Zhang L."/>
            <person name="Zhao L."/>
            <person name="Fang X."/>
            <person name="Chen L."/>
            <person name="Dong Y."/>
            <person name="Chen Y."/>
            <person name="Ding Y."/>
            <person name="Zhao R."/>
            <person name="Feng M."/>
            <person name="Zhu Y."/>
            <person name="Feng Y."/>
            <person name="Jiang X."/>
            <person name="Zhu D."/>
            <person name="Xiang H."/>
            <person name="Feng X."/>
            <person name="Li S."/>
            <person name="Wang J."/>
            <person name="Zhang G."/>
            <person name="Kronforst M.R."/>
            <person name="Wang W."/>
        </authorList>
    </citation>
    <scope>NUCLEOTIDE SEQUENCE [LARGE SCALE GENOMIC DNA]</scope>
    <source>
        <strain evidence="3">Ya'a_city_454_Pm</strain>
        <tissue evidence="3">Whole body</tissue>
    </source>
</reference>
<dbReference type="InterPro" id="IPR000504">
    <property type="entry name" value="RRM_dom"/>
</dbReference>
<organism evidence="3 4">
    <name type="scientific">Papilio machaon</name>
    <name type="common">Old World swallowtail butterfly</name>
    <dbReference type="NCBI Taxonomy" id="76193"/>
    <lineage>
        <taxon>Eukaryota</taxon>
        <taxon>Metazoa</taxon>
        <taxon>Ecdysozoa</taxon>
        <taxon>Arthropoda</taxon>
        <taxon>Hexapoda</taxon>
        <taxon>Insecta</taxon>
        <taxon>Pterygota</taxon>
        <taxon>Neoptera</taxon>
        <taxon>Endopterygota</taxon>
        <taxon>Lepidoptera</taxon>
        <taxon>Glossata</taxon>
        <taxon>Ditrysia</taxon>
        <taxon>Papilionoidea</taxon>
        <taxon>Papilionidae</taxon>
        <taxon>Papilioninae</taxon>
        <taxon>Papilio</taxon>
    </lineage>
</organism>
<dbReference type="EMBL" id="KQ459762">
    <property type="protein sequence ID" value="KPJ20119.1"/>
    <property type="molecule type" value="Genomic_DNA"/>
</dbReference>
<evidence type="ECO:0000313" key="4">
    <source>
        <dbReference type="Proteomes" id="UP000053240"/>
    </source>
</evidence>
<dbReference type="InterPro" id="IPR035979">
    <property type="entry name" value="RBD_domain_sf"/>
</dbReference>
<keyword evidence="4" id="KW-1185">Reference proteome</keyword>
<dbReference type="CDD" id="cd00590">
    <property type="entry name" value="RRM_SF"/>
    <property type="match status" value="1"/>
</dbReference>
<evidence type="ECO:0000256" key="1">
    <source>
        <dbReference type="ARBA" id="ARBA00022884"/>
    </source>
</evidence>
<keyword evidence="3" id="KW-0687">Ribonucleoprotein</keyword>
<dbReference type="InParanoid" id="A0A0N0PEJ8"/>
<dbReference type="PANTHER" id="PTHR48025">
    <property type="entry name" value="OS02G0815200 PROTEIN"/>
    <property type="match status" value="1"/>
</dbReference>
<dbReference type="Gene3D" id="3.30.70.330">
    <property type="match status" value="1"/>
</dbReference>
<accession>A0A0N0PEJ8</accession>
<evidence type="ECO:0000313" key="3">
    <source>
        <dbReference type="EMBL" id="KPJ20119.1"/>
    </source>
</evidence>
<dbReference type="InterPro" id="IPR012677">
    <property type="entry name" value="Nucleotide-bd_a/b_plait_sf"/>
</dbReference>
<feature type="domain" description="RRM" evidence="2">
    <location>
        <begin position="138"/>
        <end position="201"/>
    </location>
</feature>
<dbReference type="GO" id="GO:1990904">
    <property type="term" value="C:ribonucleoprotein complex"/>
    <property type="evidence" value="ECO:0007669"/>
    <property type="project" value="UniProtKB-KW"/>
</dbReference>
<keyword evidence="1" id="KW-0694">RNA-binding</keyword>
<feature type="domain" description="RRM" evidence="2">
    <location>
        <begin position="48"/>
        <end position="121"/>
    </location>
</feature>
<dbReference type="AlphaFoldDB" id="A0A0N0PEJ8"/>
<gene>
    <name evidence="3" type="ORF">RR48_01452</name>
</gene>
<dbReference type="Pfam" id="PF00076">
    <property type="entry name" value="RRM_1"/>
    <property type="match status" value="1"/>
</dbReference>
<dbReference type="InterPro" id="IPR050502">
    <property type="entry name" value="Euk_RNA-bind_prot"/>
</dbReference>
<dbReference type="Proteomes" id="UP000053240">
    <property type="component" value="Unassembled WGS sequence"/>
</dbReference>
<protein>
    <submittedName>
        <fullName evidence="3">Heterogeneous nuclear ribonucleoprotein M</fullName>
    </submittedName>
</protein>